<dbReference type="PANTHER" id="PTHR32432">
    <property type="entry name" value="CELL DIVISION PROTEIN FTSA-RELATED"/>
    <property type="match status" value="1"/>
</dbReference>
<evidence type="ECO:0000256" key="2">
    <source>
        <dbReference type="ARBA" id="ARBA00022618"/>
    </source>
</evidence>
<keyword evidence="4 5" id="KW-0131">Cell cycle</keyword>
<comment type="function">
    <text evidence="5 6">Cell division protein that is involved in the assembly of the Z ring. May serve as a membrane anchor for the Z ring.</text>
</comment>
<name>A0A563UD76_9SPHI</name>
<dbReference type="SUPFAM" id="SSF53067">
    <property type="entry name" value="Actin-like ATPase domain"/>
    <property type="match status" value="2"/>
</dbReference>
<dbReference type="EMBL" id="VOEJ01000004">
    <property type="protein sequence ID" value="TWR29308.1"/>
    <property type="molecule type" value="Genomic_DNA"/>
</dbReference>
<keyword evidence="3 5" id="KW-0472">Membrane</keyword>
<dbReference type="OrthoDB" id="9768127at2"/>
<dbReference type="Gene3D" id="3.30.1490.110">
    <property type="match status" value="1"/>
</dbReference>
<comment type="subunit">
    <text evidence="5">Self-interacts. Interacts with FtsZ.</text>
</comment>
<dbReference type="CDD" id="cd24048">
    <property type="entry name" value="ASKHA_NBD_FtsA"/>
    <property type="match status" value="1"/>
</dbReference>
<dbReference type="InterPro" id="IPR043129">
    <property type="entry name" value="ATPase_NBD"/>
</dbReference>
<evidence type="ECO:0000256" key="3">
    <source>
        <dbReference type="ARBA" id="ARBA00023136"/>
    </source>
</evidence>
<dbReference type="Pfam" id="PF02491">
    <property type="entry name" value="SHS2_FTSA"/>
    <property type="match status" value="1"/>
</dbReference>
<keyword evidence="2 5" id="KW-0132">Cell division</keyword>
<dbReference type="AlphaFoldDB" id="A0A563UD76"/>
<dbReference type="HAMAP" id="MF_02033">
    <property type="entry name" value="FtsA"/>
    <property type="match status" value="1"/>
</dbReference>
<dbReference type="InterPro" id="IPR003494">
    <property type="entry name" value="SHS2_FtsA"/>
</dbReference>
<keyword evidence="9" id="KW-1185">Reference proteome</keyword>
<evidence type="ECO:0000256" key="4">
    <source>
        <dbReference type="ARBA" id="ARBA00023306"/>
    </source>
</evidence>
<dbReference type="InterPro" id="IPR050696">
    <property type="entry name" value="FtsA/MreB"/>
</dbReference>
<comment type="similarity">
    <text evidence="5 6">Belongs to the FtsA/MreB family.</text>
</comment>
<evidence type="ECO:0000256" key="1">
    <source>
        <dbReference type="ARBA" id="ARBA00022475"/>
    </source>
</evidence>
<comment type="subcellular location">
    <subcellularLocation>
        <location evidence="5">Cell membrane</location>
        <topology evidence="5">Peripheral membrane protein</topology>
        <orientation evidence="5">Cytoplasmic side</orientation>
    </subcellularLocation>
    <text evidence="5">Localizes to the Z ring in an FtsZ-dependent manner. Targeted to the membrane through a conserved C-terminal amphipathic helix.</text>
</comment>
<evidence type="ECO:0000256" key="6">
    <source>
        <dbReference type="PIRNR" id="PIRNR003101"/>
    </source>
</evidence>
<dbReference type="PIRSF" id="PIRSF003101">
    <property type="entry name" value="FtsA"/>
    <property type="match status" value="1"/>
</dbReference>
<evidence type="ECO:0000313" key="9">
    <source>
        <dbReference type="Proteomes" id="UP000320042"/>
    </source>
</evidence>
<dbReference type="PANTHER" id="PTHR32432:SF4">
    <property type="entry name" value="CELL DIVISION PROTEIN FTSA"/>
    <property type="match status" value="1"/>
</dbReference>
<keyword evidence="1 5" id="KW-1003">Cell membrane</keyword>
<dbReference type="Gene3D" id="3.30.420.40">
    <property type="match status" value="2"/>
</dbReference>
<accession>A0A563UD76</accession>
<dbReference type="GO" id="GO:0009898">
    <property type="term" value="C:cytoplasmic side of plasma membrane"/>
    <property type="evidence" value="ECO:0007669"/>
    <property type="project" value="UniProtKB-UniRule"/>
</dbReference>
<gene>
    <name evidence="5 8" type="primary">ftsA</name>
    <name evidence="8" type="ORF">FPZ43_10130</name>
</gene>
<dbReference type="GO" id="GO:0043093">
    <property type="term" value="P:FtsZ-dependent cytokinesis"/>
    <property type="evidence" value="ECO:0007669"/>
    <property type="project" value="UniProtKB-UniRule"/>
</dbReference>
<comment type="caution">
    <text evidence="8">The sequence shown here is derived from an EMBL/GenBank/DDBJ whole genome shotgun (WGS) entry which is preliminary data.</text>
</comment>
<evidence type="ECO:0000256" key="5">
    <source>
        <dbReference type="HAMAP-Rule" id="MF_02033"/>
    </source>
</evidence>
<dbReference type="RefSeq" id="WP_146381796.1">
    <property type="nucleotide sequence ID" value="NZ_VOEJ01000004.1"/>
</dbReference>
<dbReference type="Proteomes" id="UP000320042">
    <property type="component" value="Unassembled WGS sequence"/>
</dbReference>
<dbReference type="NCBIfam" id="TIGR01174">
    <property type="entry name" value="ftsA"/>
    <property type="match status" value="1"/>
</dbReference>
<proteinExistence type="inferred from homology"/>
<evidence type="ECO:0000259" key="7">
    <source>
        <dbReference type="SMART" id="SM00842"/>
    </source>
</evidence>
<feature type="domain" description="SHS2" evidence="7">
    <location>
        <begin position="14"/>
        <end position="202"/>
    </location>
</feature>
<dbReference type="InterPro" id="IPR020823">
    <property type="entry name" value="Cell_div_FtsA"/>
</dbReference>
<evidence type="ECO:0000313" key="8">
    <source>
        <dbReference type="EMBL" id="TWR29308.1"/>
    </source>
</evidence>
<dbReference type="GO" id="GO:0032153">
    <property type="term" value="C:cell division site"/>
    <property type="evidence" value="ECO:0007669"/>
    <property type="project" value="UniProtKB-UniRule"/>
</dbReference>
<protein>
    <recommendedName>
        <fullName evidence="5 6">Cell division protein FtsA</fullName>
    </recommendedName>
</protein>
<dbReference type="Pfam" id="PF14450">
    <property type="entry name" value="FtsA"/>
    <property type="match status" value="2"/>
</dbReference>
<sequence length="452" mass="49133">MDKGSAQEKSSPIVVGLDIGTTKICAIVGRRSKNGKIEVLGIGKAESAGVTRGMVSNIDKTVQGITQAVDVAGTQSNVEIRIVNVGIAGQHIKSLQHRGLITRKDLSSEISRRDIDKLVEDMYNLVMPPGEEIIHVLPQEFTVDNEPGVKDPIGMAGVRLEANFHIISGQVTAIKNIVKCVTKANLESQELILEPLASSESVLSDEEKEAGVVLVDIGGGTTDVAIFHEGIIRHTAVIPFGGNSVTEDIREGCSVMRNIAEQLKVRFGSALAEENKENEIVCVPGLRGREPKEISVKNLAFVIQARMEEIVEHVYYEIKSSGYEKKLIAGIVVTGGGAQLKHLPQLIEYVTGLDCRVGYPNEHLAKNEVLPKGTYEELQSPTFATGIGLLIKGIQKMEYNSVVEAPAQATRVSVKTEKAKYTDDRKFGLLGKILESGKKFIKDDIKDEDFLK</sequence>
<dbReference type="SMART" id="SM00842">
    <property type="entry name" value="FtsA"/>
    <property type="match status" value="1"/>
</dbReference>
<organism evidence="8 9">
    <name type="scientific">Mucilaginibacter pallidiroseus</name>
    <dbReference type="NCBI Taxonomy" id="2599295"/>
    <lineage>
        <taxon>Bacteria</taxon>
        <taxon>Pseudomonadati</taxon>
        <taxon>Bacteroidota</taxon>
        <taxon>Sphingobacteriia</taxon>
        <taxon>Sphingobacteriales</taxon>
        <taxon>Sphingobacteriaceae</taxon>
        <taxon>Mucilaginibacter</taxon>
    </lineage>
</organism>
<reference evidence="8 9" key="1">
    <citation type="submission" date="2019-07" db="EMBL/GenBank/DDBJ databases">
        <authorList>
            <person name="Kim J."/>
        </authorList>
    </citation>
    <scope>NUCLEOTIDE SEQUENCE [LARGE SCALE GENOMIC DNA]</scope>
    <source>
        <strain evidence="9">dk17</strain>
    </source>
</reference>